<reference evidence="1" key="1">
    <citation type="submission" date="2018-07" db="EMBL/GenBank/DDBJ databases">
        <authorList>
            <person name="Wilson K.M."/>
            <person name="Ely B."/>
        </authorList>
    </citation>
    <scope>NUCLEOTIDE SEQUENCE</scope>
</reference>
<evidence type="ECO:0000313" key="2">
    <source>
        <dbReference type="Proteomes" id="UP000259683"/>
    </source>
</evidence>
<name>A0A385EFL3_9CAUD</name>
<gene>
    <name evidence="1" type="ORF">CcrSC_gp050c</name>
</gene>
<organism evidence="1 2">
    <name type="scientific">Caulobacter phage CcrSC</name>
    <dbReference type="NCBI Taxonomy" id="2283272"/>
    <lineage>
        <taxon>Viruses</taxon>
        <taxon>Duplodnaviria</taxon>
        <taxon>Heunggongvirae</taxon>
        <taxon>Uroviricota</taxon>
        <taxon>Caudoviricetes</taxon>
        <taxon>Jeanschmidtviridae</taxon>
        <taxon>Bertelyvirus</taxon>
        <taxon>Bertelyvirus SC</taxon>
    </lineage>
</organism>
<dbReference type="EMBL" id="MH588547">
    <property type="protein sequence ID" value="AXQ69632.1"/>
    <property type="molecule type" value="Genomic_DNA"/>
</dbReference>
<dbReference type="Proteomes" id="UP000259683">
    <property type="component" value="Segment"/>
</dbReference>
<accession>A0A385EFL3</accession>
<reference evidence="1" key="2">
    <citation type="submission" date="2021-07" db="EMBL/GenBank/DDBJ databases">
        <title>Giant CbK-like Caulobacter bacteriophages have genetically divergent genomes.</title>
        <authorList>
            <person name="Wilson K."/>
            <person name="Ely B."/>
        </authorList>
    </citation>
    <scope>NUCLEOTIDE SEQUENCE</scope>
</reference>
<proteinExistence type="predicted"/>
<protein>
    <submittedName>
        <fullName evidence="1">Uncharacterized protein</fullName>
    </submittedName>
</protein>
<keyword evidence="2" id="KW-1185">Reference proteome</keyword>
<sequence>MSEITALFELQDPAEVIQALAARKDDPAAQTVAFIYRDLTDRAMIGDAIEGCDGDIIVDMIAGWYWAVRNKAVE</sequence>
<evidence type="ECO:0000313" key="1">
    <source>
        <dbReference type="EMBL" id="AXQ69632.1"/>
    </source>
</evidence>